<evidence type="ECO:0000256" key="2">
    <source>
        <dbReference type="ARBA" id="ARBA00022691"/>
    </source>
</evidence>
<dbReference type="Gene3D" id="3.80.30.20">
    <property type="entry name" value="tm_1862 like domain"/>
    <property type="match status" value="1"/>
</dbReference>
<evidence type="ECO:0000259" key="6">
    <source>
        <dbReference type="Pfam" id="PF04055"/>
    </source>
</evidence>
<dbReference type="GO" id="GO:0003824">
    <property type="term" value="F:catalytic activity"/>
    <property type="evidence" value="ECO:0007669"/>
    <property type="project" value="InterPro"/>
</dbReference>
<evidence type="ECO:0000256" key="5">
    <source>
        <dbReference type="ARBA" id="ARBA00023014"/>
    </source>
</evidence>
<dbReference type="PANTHER" id="PTHR43409:SF7">
    <property type="entry name" value="BLL1977 PROTEIN"/>
    <property type="match status" value="1"/>
</dbReference>
<keyword evidence="4" id="KW-0408">Iron</keyword>
<evidence type="ECO:0000256" key="3">
    <source>
        <dbReference type="ARBA" id="ARBA00022723"/>
    </source>
</evidence>
<sequence length="228" mass="26376">DNFDANKARTRDLLEKMIENKITTKWIAQVRADVAKDEELVALMARANCSQLCIGFESLNPEVLKKYNKKQNPEDISFCIDMLHKYGIKVHGMFISDGYTDIYHRLGIDSLQLCILVPILGSKLYTAVKTSGQFVTDRFPTDWKLFDGGHVVHWPDNLSPLEMQRQTVQALGSYYSRVNMTKLFLKGQWVNFRFRQMGRGVLKKWEAENRGYFAKLKQTSRLPLGYLQ</sequence>
<gene>
    <name evidence="7" type="ORF">S01H1_32316</name>
</gene>
<dbReference type="Pfam" id="PF04055">
    <property type="entry name" value="Radical_SAM"/>
    <property type="match status" value="1"/>
</dbReference>
<dbReference type="InterPro" id="IPR058240">
    <property type="entry name" value="rSAM_sf"/>
</dbReference>
<dbReference type="GO" id="GO:0051536">
    <property type="term" value="F:iron-sulfur cluster binding"/>
    <property type="evidence" value="ECO:0007669"/>
    <property type="project" value="UniProtKB-KW"/>
</dbReference>
<dbReference type="InterPro" id="IPR023404">
    <property type="entry name" value="rSAM_horseshoe"/>
</dbReference>
<comment type="caution">
    <text evidence="7">The sequence shown here is derived from an EMBL/GenBank/DDBJ whole genome shotgun (WGS) entry which is preliminary data.</text>
</comment>
<dbReference type="EMBL" id="BARS01019999">
    <property type="protein sequence ID" value="GAF97056.1"/>
    <property type="molecule type" value="Genomic_DNA"/>
</dbReference>
<protein>
    <recommendedName>
        <fullName evidence="6">Radical SAM core domain-containing protein</fullName>
    </recommendedName>
</protein>
<keyword evidence="3" id="KW-0479">Metal-binding</keyword>
<feature type="non-terminal residue" evidence="7">
    <location>
        <position position="1"/>
    </location>
</feature>
<dbReference type="AlphaFoldDB" id="X0UCM1"/>
<keyword evidence="2" id="KW-0949">S-adenosyl-L-methionine</keyword>
<organism evidence="7">
    <name type="scientific">marine sediment metagenome</name>
    <dbReference type="NCBI Taxonomy" id="412755"/>
    <lineage>
        <taxon>unclassified sequences</taxon>
        <taxon>metagenomes</taxon>
        <taxon>ecological metagenomes</taxon>
    </lineage>
</organism>
<dbReference type="GO" id="GO:0005829">
    <property type="term" value="C:cytosol"/>
    <property type="evidence" value="ECO:0007669"/>
    <property type="project" value="TreeGrafter"/>
</dbReference>
<feature type="domain" description="Radical SAM core" evidence="6">
    <location>
        <begin position="33"/>
        <end position="101"/>
    </location>
</feature>
<dbReference type="InterPro" id="IPR007197">
    <property type="entry name" value="rSAM"/>
</dbReference>
<keyword evidence="5" id="KW-0411">Iron-sulfur</keyword>
<dbReference type="InterPro" id="IPR051198">
    <property type="entry name" value="BchE-like"/>
</dbReference>
<evidence type="ECO:0000256" key="4">
    <source>
        <dbReference type="ARBA" id="ARBA00023004"/>
    </source>
</evidence>
<reference evidence="7" key="1">
    <citation type="journal article" date="2014" name="Front. Microbiol.">
        <title>High frequency of phylogenetically diverse reductive dehalogenase-homologous genes in deep subseafloor sedimentary metagenomes.</title>
        <authorList>
            <person name="Kawai M."/>
            <person name="Futagami T."/>
            <person name="Toyoda A."/>
            <person name="Takaki Y."/>
            <person name="Nishi S."/>
            <person name="Hori S."/>
            <person name="Arai W."/>
            <person name="Tsubouchi T."/>
            <person name="Morono Y."/>
            <person name="Uchiyama I."/>
            <person name="Ito T."/>
            <person name="Fujiyama A."/>
            <person name="Inagaki F."/>
            <person name="Takami H."/>
        </authorList>
    </citation>
    <scope>NUCLEOTIDE SEQUENCE</scope>
    <source>
        <strain evidence="7">Expedition CK06-06</strain>
    </source>
</reference>
<comment type="cofactor">
    <cofactor evidence="1">
        <name>[4Fe-4S] cluster</name>
        <dbReference type="ChEBI" id="CHEBI:49883"/>
    </cofactor>
</comment>
<evidence type="ECO:0000313" key="7">
    <source>
        <dbReference type="EMBL" id="GAF97056.1"/>
    </source>
</evidence>
<evidence type="ECO:0000256" key="1">
    <source>
        <dbReference type="ARBA" id="ARBA00001966"/>
    </source>
</evidence>
<name>X0UCM1_9ZZZZ</name>
<proteinExistence type="predicted"/>
<dbReference type="PANTHER" id="PTHR43409">
    <property type="entry name" value="ANAEROBIC MAGNESIUM-PROTOPORPHYRIN IX MONOMETHYL ESTER CYCLASE-RELATED"/>
    <property type="match status" value="1"/>
</dbReference>
<accession>X0UCM1</accession>
<dbReference type="GO" id="GO:0046872">
    <property type="term" value="F:metal ion binding"/>
    <property type="evidence" value="ECO:0007669"/>
    <property type="project" value="UniProtKB-KW"/>
</dbReference>
<dbReference type="SUPFAM" id="SSF102114">
    <property type="entry name" value="Radical SAM enzymes"/>
    <property type="match status" value="1"/>
</dbReference>